<feature type="compositionally biased region" description="Basic and acidic residues" evidence="1">
    <location>
        <begin position="69"/>
        <end position="79"/>
    </location>
</feature>
<comment type="caution">
    <text evidence="2">The sequence shown here is derived from an EMBL/GenBank/DDBJ whole genome shotgun (WGS) entry which is preliminary data.</text>
</comment>
<reference evidence="2" key="1">
    <citation type="submission" date="2023-10" db="EMBL/GenBank/DDBJ databases">
        <authorList>
            <person name="Chen Y."/>
            <person name="Shah S."/>
            <person name="Dougan E. K."/>
            <person name="Thang M."/>
            <person name="Chan C."/>
        </authorList>
    </citation>
    <scope>NUCLEOTIDE SEQUENCE [LARGE SCALE GENOMIC DNA]</scope>
</reference>
<gene>
    <name evidence="2" type="ORF">PCOR1329_LOCUS5283</name>
</gene>
<feature type="compositionally biased region" description="Low complexity" evidence="1">
    <location>
        <begin position="166"/>
        <end position="179"/>
    </location>
</feature>
<evidence type="ECO:0000256" key="1">
    <source>
        <dbReference type="SAM" id="MobiDB-lite"/>
    </source>
</evidence>
<feature type="compositionally biased region" description="Acidic residues" evidence="1">
    <location>
        <begin position="80"/>
        <end position="93"/>
    </location>
</feature>
<feature type="compositionally biased region" description="Low complexity" evidence="1">
    <location>
        <begin position="45"/>
        <end position="65"/>
    </location>
</feature>
<dbReference type="Proteomes" id="UP001189429">
    <property type="component" value="Unassembled WGS sequence"/>
</dbReference>
<organism evidence="2 3">
    <name type="scientific">Prorocentrum cordatum</name>
    <dbReference type="NCBI Taxonomy" id="2364126"/>
    <lineage>
        <taxon>Eukaryota</taxon>
        <taxon>Sar</taxon>
        <taxon>Alveolata</taxon>
        <taxon>Dinophyceae</taxon>
        <taxon>Prorocentrales</taxon>
        <taxon>Prorocentraceae</taxon>
        <taxon>Prorocentrum</taxon>
    </lineage>
</organism>
<feature type="region of interest" description="Disordered" evidence="1">
    <location>
        <begin position="43"/>
        <end position="188"/>
    </location>
</feature>
<evidence type="ECO:0000313" key="2">
    <source>
        <dbReference type="EMBL" id="CAK0795687.1"/>
    </source>
</evidence>
<sequence length="465" mass="49753">MECKFATVNSLKHNEQLHDGELVEQGKVKEIFKGMVTTHGQNKIVGKAVAPKPADPAPGKQDAAGKQQDPPREKMGKADAEEEDDDTDGEAEWDLLGMLDGGDERKASGAGSSAAASSSAIGGSPSAATDGAGSTRTRSAKAKAKGKAAPGNAPPPLTKTAGTGGARRAASGGAPAVAGDRAERDAKMQHDKLSAINREFGTLQRVSVLALDKKHFKVVKHLVESLQSKMRVMPKALQVEVTKSLRLADCHGKITRAHKTWARKSTTADFLAELKDVEEIASNTPKLELGFPECIEMSIIEMKFNADVVADRVNDALIDVVTVSGDKAPKQKIDHLRMVSALLAPIPEEGASFPSGVHLHEDLTKELRVIKQMFDVAKYDQPKQLDAVSDLEHVIKRGSSDTHKIFSATGAGDKLRKYARAVLSEHDAKLKAMDRVSALLKSEPSLDVAIQLDSELSPFKFADKA</sequence>
<protein>
    <submittedName>
        <fullName evidence="2">Uncharacterized protein</fullName>
    </submittedName>
</protein>
<accession>A0ABN9PUW2</accession>
<proteinExistence type="predicted"/>
<evidence type="ECO:0000313" key="3">
    <source>
        <dbReference type="Proteomes" id="UP001189429"/>
    </source>
</evidence>
<name>A0ABN9PUW2_9DINO</name>
<keyword evidence="3" id="KW-1185">Reference proteome</keyword>
<dbReference type="EMBL" id="CAUYUJ010001392">
    <property type="protein sequence ID" value="CAK0795687.1"/>
    <property type="molecule type" value="Genomic_DNA"/>
</dbReference>
<feature type="compositionally biased region" description="Low complexity" evidence="1">
    <location>
        <begin position="108"/>
        <end position="128"/>
    </location>
</feature>